<reference evidence="4" key="1">
    <citation type="submission" date="2012-12" db="EMBL/GenBank/DDBJ databases">
        <authorList>
            <person name="Hellsten U."/>
            <person name="Grimwood J."/>
            <person name="Chapman J.A."/>
            <person name="Shapiro H."/>
            <person name="Aerts A."/>
            <person name="Otillar R.P."/>
            <person name="Terry A.Y."/>
            <person name="Boore J.L."/>
            <person name="Simakov O."/>
            <person name="Marletaz F."/>
            <person name="Cho S.-J."/>
            <person name="Edsinger-Gonzales E."/>
            <person name="Havlak P."/>
            <person name="Kuo D.-H."/>
            <person name="Larsson T."/>
            <person name="Lv J."/>
            <person name="Arendt D."/>
            <person name="Savage R."/>
            <person name="Osoegawa K."/>
            <person name="de Jong P."/>
            <person name="Lindberg D.R."/>
            <person name="Seaver E.C."/>
            <person name="Weisblat D.A."/>
            <person name="Putnam N.H."/>
            <person name="Grigoriev I.V."/>
            <person name="Rokhsar D.S."/>
        </authorList>
    </citation>
    <scope>NUCLEOTIDE SEQUENCE</scope>
    <source>
        <strain evidence="4">I ESC-2004</strain>
    </source>
</reference>
<dbReference type="EMBL" id="KB310898">
    <property type="protein sequence ID" value="ELT90494.1"/>
    <property type="molecule type" value="Genomic_DNA"/>
</dbReference>
<name>R7T9V9_CAPTE</name>
<reference evidence="3" key="3">
    <citation type="submission" date="2015-06" db="UniProtKB">
        <authorList>
            <consortium name="EnsemblMetazoa"/>
        </authorList>
    </citation>
    <scope>IDENTIFICATION</scope>
</reference>
<keyword evidence="4" id="KW-1185">Reference proteome</keyword>
<dbReference type="Proteomes" id="UP000014760">
    <property type="component" value="Unassembled WGS sequence"/>
</dbReference>
<organism evidence="2">
    <name type="scientific">Capitella teleta</name>
    <name type="common">Polychaete worm</name>
    <dbReference type="NCBI Taxonomy" id="283909"/>
    <lineage>
        <taxon>Eukaryota</taxon>
        <taxon>Metazoa</taxon>
        <taxon>Spiralia</taxon>
        <taxon>Lophotrochozoa</taxon>
        <taxon>Annelida</taxon>
        <taxon>Polychaeta</taxon>
        <taxon>Sedentaria</taxon>
        <taxon>Scolecida</taxon>
        <taxon>Capitellidae</taxon>
        <taxon>Capitella</taxon>
    </lineage>
</organism>
<keyword evidence="1" id="KW-1133">Transmembrane helix</keyword>
<evidence type="ECO:0000313" key="2">
    <source>
        <dbReference type="EMBL" id="ELT90494.1"/>
    </source>
</evidence>
<keyword evidence="1" id="KW-0472">Membrane</keyword>
<dbReference type="AlphaFoldDB" id="R7T9V9"/>
<sequence length="221" mass="24168">MKFDSILYERINEVKMFATKVITGLFLVAFFEGLLARGLFPSLNWETKRSADLLCTDFATFSRVIGFLGRGNQVRIGGAEVTTKQCTRACSTYQEGNCVGVNLYGGSVGPCKLILSELVDDAQAEHFDRNFVCGSDEQCYTQVSGKKFKNPGPSFVNKVVPDDQQSSSSSASAFCMSECDKYDVCVGFDLLSNASGEYEKCSLNTMILQDSTASAMLLKNC</sequence>
<dbReference type="EnsemblMetazoa" id="CapteT185692">
    <property type="protein sequence ID" value="CapteP185692"/>
    <property type="gene ID" value="CapteG185692"/>
</dbReference>
<feature type="transmembrane region" description="Helical" evidence="1">
    <location>
        <begin position="21"/>
        <end position="40"/>
    </location>
</feature>
<evidence type="ECO:0000313" key="4">
    <source>
        <dbReference type="Proteomes" id="UP000014760"/>
    </source>
</evidence>
<evidence type="ECO:0000256" key="1">
    <source>
        <dbReference type="SAM" id="Phobius"/>
    </source>
</evidence>
<protein>
    <submittedName>
        <fullName evidence="2 3">Uncharacterized protein</fullName>
    </submittedName>
</protein>
<reference evidence="2 4" key="2">
    <citation type="journal article" date="2013" name="Nature">
        <title>Insights into bilaterian evolution from three spiralian genomes.</title>
        <authorList>
            <person name="Simakov O."/>
            <person name="Marletaz F."/>
            <person name="Cho S.J."/>
            <person name="Edsinger-Gonzales E."/>
            <person name="Havlak P."/>
            <person name="Hellsten U."/>
            <person name="Kuo D.H."/>
            <person name="Larsson T."/>
            <person name="Lv J."/>
            <person name="Arendt D."/>
            <person name="Savage R."/>
            <person name="Osoegawa K."/>
            <person name="de Jong P."/>
            <person name="Grimwood J."/>
            <person name="Chapman J.A."/>
            <person name="Shapiro H."/>
            <person name="Aerts A."/>
            <person name="Otillar R.P."/>
            <person name="Terry A.Y."/>
            <person name="Boore J.L."/>
            <person name="Grigoriev I.V."/>
            <person name="Lindberg D.R."/>
            <person name="Seaver E.C."/>
            <person name="Weisblat D.A."/>
            <person name="Putnam N.H."/>
            <person name="Rokhsar D.S."/>
        </authorList>
    </citation>
    <scope>NUCLEOTIDE SEQUENCE</scope>
    <source>
        <strain evidence="2 4">I ESC-2004</strain>
    </source>
</reference>
<keyword evidence="1" id="KW-0812">Transmembrane</keyword>
<proteinExistence type="predicted"/>
<dbReference type="EMBL" id="AMQN01014342">
    <property type="status" value="NOT_ANNOTATED_CDS"/>
    <property type="molecule type" value="Genomic_DNA"/>
</dbReference>
<gene>
    <name evidence="2" type="ORF">CAPTEDRAFT_185692</name>
</gene>
<accession>R7T9V9</accession>
<evidence type="ECO:0000313" key="3">
    <source>
        <dbReference type="EnsemblMetazoa" id="CapteP185692"/>
    </source>
</evidence>
<dbReference type="HOGENOM" id="CLU_1251707_0_0_1"/>